<evidence type="ECO:0000259" key="5">
    <source>
        <dbReference type="SMART" id="SM00822"/>
    </source>
</evidence>
<keyword evidence="3" id="KW-0560">Oxidoreductase</keyword>
<dbReference type="EMBL" id="MU004190">
    <property type="protein sequence ID" value="KAF2494377.1"/>
    <property type="molecule type" value="Genomic_DNA"/>
</dbReference>
<dbReference type="PRINTS" id="PR00080">
    <property type="entry name" value="SDRFAMILY"/>
</dbReference>
<dbReference type="PANTHER" id="PTHR24321:SF8">
    <property type="entry name" value="ESTRADIOL 17-BETA-DEHYDROGENASE 8-RELATED"/>
    <property type="match status" value="1"/>
</dbReference>
<dbReference type="InterPro" id="IPR020904">
    <property type="entry name" value="Sc_DH/Rdtase_CS"/>
</dbReference>
<evidence type="ECO:0000256" key="4">
    <source>
        <dbReference type="ARBA" id="ARBA00023027"/>
    </source>
</evidence>
<dbReference type="Gene3D" id="3.40.50.720">
    <property type="entry name" value="NAD(P)-binding Rossmann-like Domain"/>
    <property type="match status" value="1"/>
</dbReference>
<dbReference type="AlphaFoldDB" id="A0A6A6QTY9"/>
<keyword evidence="4" id="KW-0520">NAD</keyword>
<dbReference type="InterPro" id="IPR002347">
    <property type="entry name" value="SDR_fam"/>
</dbReference>
<evidence type="ECO:0000313" key="6">
    <source>
        <dbReference type="EMBL" id="KAF2494377.1"/>
    </source>
</evidence>
<proteinExistence type="inferred from homology"/>
<dbReference type="PANTHER" id="PTHR24321">
    <property type="entry name" value="DEHYDROGENASES, SHORT CHAIN"/>
    <property type="match status" value="1"/>
</dbReference>
<dbReference type="InterPro" id="IPR036291">
    <property type="entry name" value="NAD(P)-bd_dom_sf"/>
</dbReference>
<dbReference type="SMART" id="SM00822">
    <property type="entry name" value="PKS_KR"/>
    <property type="match status" value="1"/>
</dbReference>
<gene>
    <name evidence="6" type="ORF">BU16DRAFT_550398</name>
</gene>
<dbReference type="PRINTS" id="PR00081">
    <property type="entry name" value="GDHRDH"/>
</dbReference>
<sequence length="257" mass="27233">MDPQLFESKVYAVTGGAVGIGFAVVAQLINYGAYVYALDLAAEQSKELAGLPQERLGYIQCDVVDRKQCAAAVASIVAKRERLDGLVNNAGICLLEGEAPPDDLFEKVYAVNVTGTWNMAFEAFPQMKKQGAGAVVNIGSTSTLVGVPRIPAYTSSKHAVAGLTKTWALDHAKYGIRVNLVGPGPTDTQMSRSPLQTVMGPRFGGNKTDDELLDLVAKTIPLQRIGKPDDIANPILFLLSDLSSFITGQCLMASGGS</sequence>
<dbReference type="GO" id="GO:0016491">
    <property type="term" value="F:oxidoreductase activity"/>
    <property type="evidence" value="ECO:0007669"/>
    <property type="project" value="UniProtKB-KW"/>
</dbReference>
<comment type="similarity">
    <text evidence="1">Belongs to the short-chain dehydrogenases/reductases (SDR) family.</text>
</comment>
<dbReference type="InterPro" id="IPR057326">
    <property type="entry name" value="KR_dom"/>
</dbReference>
<dbReference type="FunFam" id="3.40.50.720:FF:000084">
    <property type="entry name" value="Short-chain dehydrogenase reductase"/>
    <property type="match status" value="1"/>
</dbReference>
<keyword evidence="7" id="KW-1185">Reference proteome</keyword>
<evidence type="ECO:0000256" key="3">
    <source>
        <dbReference type="ARBA" id="ARBA00023002"/>
    </source>
</evidence>
<name>A0A6A6QTY9_9PEZI</name>
<organism evidence="6 7">
    <name type="scientific">Lophium mytilinum</name>
    <dbReference type="NCBI Taxonomy" id="390894"/>
    <lineage>
        <taxon>Eukaryota</taxon>
        <taxon>Fungi</taxon>
        <taxon>Dikarya</taxon>
        <taxon>Ascomycota</taxon>
        <taxon>Pezizomycotina</taxon>
        <taxon>Dothideomycetes</taxon>
        <taxon>Pleosporomycetidae</taxon>
        <taxon>Mytilinidiales</taxon>
        <taxon>Mytilinidiaceae</taxon>
        <taxon>Lophium</taxon>
    </lineage>
</organism>
<dbReference type="Proteomes" id="UP000799750">
    <property type="component" value="Unassembled WGS sequence"/>
</dbReference>
<protein>
    <submittedName>
        <fullName evidence="6">Short-chain dehydrogenase/reductase SDR</fullName>
    </submittedName>
</protein>
<dbReference type="CDD" id="cd05233">
    <property type="entry name" value="SDR_c"/>
    <property type="match status" value="1"/>
</dbReference>
<dbReference type="OrthoDB" id="1669814at2759"/>
<dbReference type="SUPFAM" id="SSF51735">
    <property type="entry name" value="NAD(P)-binding Rossmann-fold domains"/>
    <property type="match status" value="1"/>
</dbReference>
<accession>A0A6A6QTY9</accession>
<evidence type="ECO:0000256" key="1">
    <source>
        <dbReference type="ARBA" id="ARBA00006484"/>
    </source>
</evidence>
<reference evidence="6" key="1">
    <citation type="journal article" date="2020" name="Stud. Mycol.">
        <title>101 Dothideomycetes genomes: a test case for predicting lifestyles and emergence of pathogens.</title>
        <authorList>
            <person name="Haridas S."/>
            <person name="Albert R."/>
            <person name="Binder M."/>
            <person name="Bloem J."/>
            <person name="Labutti K."/>
            <person name="Salamov A."/>
            <person name="Andreopoulos B."/>
            <person name="Baker S."/>
            <person name="Barry K."/>
            <person name="Bills G."/>
            <person name="Bluhm B."/>
            <person name="Cannon C."/>
            <person name="Castanera R."/>
            <person name="Culley D."/>
            <person name="Daum C."/>
            <person name="Ezra D."/>
            <person name="Gonzalez J."/>
            <person name="Henrissat B."/>
            <person name="Kuo A."/>
            <person name="Liang C."/>
            <person name="Lipzen A."/>
            <person name="Lutzoni F."/>
            <person name="Magnuson J."/>
            <person name="Mondo S."/>
            <person name="Nolan M."/>
            <person name="Ohm R."/>
            <person name="Pangilinan J."/>
            <person name="Park H.-J."/>
            <person name="Ramirez L."/>
            <person name="Alfaro M."/>
            <person name="Sun H."/>
            <person name="Tritt A."/>
            <person name="Yoshinaga Y."/>
            <person name="Zwiers L.-H."/>
            <person name="Turgeon B."/>
            <person name="Goodwin S."/>
            <person name="Spatafora J."/>
            <person name="Crous P."/>
            <person name="Grigoriev I."/>
        </authorList>
    </citation>
    <scope>NUCLEOTIDE SEQUENCE</scope>
    <source>
        <strain evidence="6">CBS 269.34</strain>
    </source>
</reference>
<keyword evidence="2" id="KW-0521">NADP</keyword>
<feature type="domain" description="Ketoreductase" evidence="5">
    <location>
        <begin position="9"/>
        <end position="184"/>
    </location>
</feature>
<evidence type="ECO:0000313" key="7">
    <source>
        <dbReference type="Proteomes" id="UP000799750"/>
    </source>
</evidence>
<dbReference type="Pfam" id="PF13561">
    <property type="entry name" value="adh_short_C2"/>
    <property type="match status" value="1"/>
</dbReference>
<evidence type="ECO:0000256" key="2">
    <source>
        <dbReference type="ARBA" id="ARBA00022857"/>
    </source>
</evidence>
<dbReference type="PROSITE" id="PS00061">
    <property type="entry name" value="ADH_SHORT"/>
    <property type="match status" value="1"/>
</dbReference>